<sequence>MTIFLIRGQHIITMNAQREVLTDAAVAIENDRIIAIDNFEKLCVSHPNAVIEGNPRAVITPGMINGHQHLTGDRLIRSMIPDTIDSQEAIFGWAVPTHSRHTERDDYLSAVLALNEALCHGITTTVEAGTVGHPASVLQAQLAMGTRGTLGSWGWDVEDGPFAGTVSEVLDRQREVMHLTADTPLIDGWVTLVGHDLMSDELVTAASQLARDNNTRITFHISPSSGDTASYLARTGKHPVRHLYDLGVLGSHVLLAHAVHLNDDEIDCIVETDTAVAVCPWAYLRLAQGITAAGRHDDMLKRGVRISLGCDAENAGDAVDPIRNAALFAGLIRDRHMDPTLMSAVDALALHTIDAARAIGMADKIGSLEVGKQADLVVFGTDGPEWLTRSTEPILQLIWASSGSAVDDVYVAGKAVVKAKKSTQITGSSFTDIVAEAQERMTFLAGR</sequence>
<dbReference type="InterPro" id="IPR006680">
    <property type="entry name" value="Amidohydro-rel"/>
</dbReference>
<accession>A0A6J7EGT6</accession>
<dbReference type="SUPFAM" id="SSF51556">
    <property type="entry name" value="Metallo-dependent hydrolases"/>
    <property type="match status" value="1"/>
</dbReference>
<feature type="domain" description="Amidohydrolase-related" evidence="2">
    <location>
        <begin position="58"/>
        <end position="416"/>
    </location>
</feature>
<dbReference type="SUPFAM" id="SSF51338">
    <property type="entry name" value="Composite domain of metallo-dependent hydrolases"/>
    <property type="match status" value="1"/>
</dbReference>
<organism evidence="4">
    <name type="scientific">freshwater metagenome</name>
    <dbReference type="NCBI Taxonomy" id="449393"/>
    <lineage>
        <taxon>unclassified sequences</taxon>
        <taxon>metagenomes</taxon>
        <taxon>ecological metagenomes</taxon>
    </lineage>
</organism>
<evidence type="ECO:0000313" key="3">
    <source>
        <dbReference type="EMBL" id="CAB4766522.1"/>
    </source>
</evidence>
<protein>
    <submittedName>
        <fullName evidence="4">Unannotated protein</fullName>
    </submittedName>
</protein>
<keyword evidence="1" id="KW-0378">Hydrolase</keyword>
<dbReference type="PANTHER" id="PTHR43794">
    <property type="entry name" value="AMINOHYDROLASE SSNA-RELATED"/>
    <property type="match status" value="1"/>
</dbReference>
<dbReference type="AlphaFoldDB" id="A0A6J7EGT6"/>
<dbReference type="EMBL" id="CAEZZP010000021">
    <property type="protein sequence ID" value="CAB4766522.1"/>
    <property type="molecule type" value="Genomic_DNA"/>
</dbReference>
<evidence type="ECO:0000256" key="1">
    <source>
        <dbReference type="ARBA" id="ARBA00022801"/>
    </source>
</evidence>
<dbReference type="Gene3D" id="3.20.20.140">
    <property type="entry name" value="Metal-dependent hydrolases"/>
    <property type="match status" value="1"/>
</dbReference>
<name>A0A6J7EGT6_9ZZZZ</name>
<dbReference type="Pfam" id="PF01979">
    <property type="entry name" value="Amidohydro_1"/>
    <property type="match status" value="1"/>
</dbReference>
<evidence type="ECO:0000259" key="2">
    <source>
        <dbReference type="Pfam" id="PF01979"/>
    </source>
</evidence>
<dbReference type="EMBL" id="CAFBLJ010000142">
    <property type="protein sequence ID" value="CAB4882176.1"/>
    <property type="molecule type" value="Genomic_DNA"/>
</dbReference>
<dbReference type="PANTHER" id="PTHR43794:SF11">
    <property type="entry name" value="AMIDOHYDROLASE-RELATED DOMAIN-CONTAINING PROTEIN"/>
    <property type="match status" value="1"/>
</dbReference>
<dbReference type="InterPro" id="IPR032466">
    <property type="entry name" value="Metal_Hydrolase"/>
</dbReference>
<evidence type="ECO:0000313" key="4">
    <source>
        <dbReference type="EMBL" id="CAB4882176.1"/>
    </source>
</evidence>
<reference evidence="4" key="1">
    <citation type="submission" date="2020-05" db="EMBL/GenBank/DDBJ databases">
        <authorList>
            <person name="Chiriac C."/>
            <person name="Salcher M."/>
            <person name="Ghai R."/>
            <person name="Kavagutti S V."/>
        </authorList>
    </citation>
    <scope>NUCLEOTIDE SEQUENCE</scope>
</reference>
<dbReference type="Gene3D" id="2.30.40.10">
    <property type="entry name" value="Urease, subunit C, domain 1"/>
    <property type="match status" value="1"/>
</dbReference>
<dbReference type="GO" id="GO:0016810">
    <property type="term" value="F:hydrolase activity, acting on carbon-nitrogen (but not peptide) bonds"/>
    <property type="evidence" value="ECO:0007669"/>
    <property type="project" value="InterPro"/>
</dbReference>
<dbReference type="InterPro" id="IPR011059">
    <property type="entry name" value="Metal-dep_hydrolase_composite"/>
</dbReference>
<gene>
    <name evidence="3" type="ORF">UFOPK2880_00541</name>
    <name evidence="4" type="ORF">UFOPK3304_01752</name>
</gene>
<dbReference type="InterPro" id="IPR050287">
    <property type="entry name" value="MTA/SAH_deaminase"/>
</dbReference>
<proteinExistence type="predicted"/>